<name>A0A6A6C6A8_ZASCE</name>
<dbReference type="CDD" id="cd01823">
    <property type="entry name" value="SEST_like"/>
    <property type="match status" value="1"/>
</dbReference>
<evidence type="ECO:0000313" key="2">
    <source>
        <dbReference type="Proteomes" id="UP000799537"/>
    </source>
</evidence>
<dbReference type="GeneID" id="54562171"/>
<dbReference type="Gene3D" id="3.40.50.1110">
    <property type="entry name" value="SGNH hydrolase"/>
    <property type="match status" value="1"/>
</dbReference>
<evidence type="ECO:0000313" key="1">
    <source>
        <dbReference type="EMBL" id="KAF2161412.1"/>
    </source>
</evidence>
<dbReference type="PANTHER" id="PTHR37981">
    <property type="entry name" value="LIPASE 2"/>
    <property type="match status" value="1"/>
</dbReference>
<reference evidence="1" key="1">
    <citation type="journal article" date="2020" name="Stud. Mycol.">
        <title>101 Dothideomycetes genomes: a test case for predicting lifestyles and emergence of pathogens.</title>
        <authorList>
            <person name="Haridas S."/>
            <person name="Albert R."/>
            <person name="Binder M."/>
            <person name="Bloem J."/>
            <person name="Labutti K."/>
            <person name="Salamov A."/>
            <person name="Andreopoulos B."/>
            <person name="Baker S."/>
            <person name="Barry K."/>
            <person name="Bills G."/>
            <person name="Bluhm B."/>
            <person name="Cannon C."/>
            <person name="Castanera R."/>
            <person name="Culley D."/>
            <person name="Daum C."/>
            <person name="Ezra D."/>
            <person name="Gonzalez J."/>
            <person name="Henrissat B."/>
            <person name="Kuo A."/>
            <person name="Liang C."/>
            <person name="Lipzen A."/>
            <person name="Lutzoni F."/>
            <person name="Magnuson J."/>
            <person name="Mondo S."/>
            <person name="Nolan M."/>
            <person name="Ohm R."/>
            <person name="Pangilinan J."/>
            <person name="Park H.-J."/>
            <person name="Ramirez L."/>
            <person name="Alfaro M."/>
            <person name="Sun H."/>
            <person name="Tritt A."/>
            <person name="Yoshinaga Y."/>
            <person name="Zwiers L.-H."/>
            <person name="Turgeon B."/>
            <person name="Goodwin S."/>
            <person name="Spatafora J."/>
            <person name="Crous P."/>
            <person name="Grigoriev I."/>
        </authorList>
    </citation>
    <scope>NUCLEOTIDE SEQUENCE</scope>
    <source>
        <strain evidence="1">ATCC 36951</strain>
    </source>
</reference>
<keyword evidence="2" id="KW-1185">Reference proteome</keyword>
<organism evidence="1 2">
    <name type="scientific">Zasmidium cellare ATCC 36951</name>
    <dbReference type="NCBI Taxonomy" id="1080233"/>
    <lineage>
        <taxon>Eukaryota</taxon>
        <taxon>Fungi</taxon>
        <taxon>Dikarya</taxon>
        <taxon>Ascomycota</taxon>
        <taxon>Pezizomycotina</taxon>
        <taxon>Dothideomycetes</taxon>
        <taxon>Dothideomycetidae</taxon>
        <taxon>Mycosphaerellales</taxon>
        <taxon>Mycosphaerellaceae</taxon>
        <taxon>Zasmidium</taxon>
    </lineage>
</organism>
<accession>A0A6A6C6A8</accession>
<dbReference type="OrthoDB" id="21678at2759"/>
<evidence type="ECO:0008006" key="3">
    <source>
        <dbReference type="Google" id="ProtNLM"/>
    </source>
</evidence>
<dbReference type="Proteomes" id="UP000799537">
    <property type="component" value="Unassembled WGS sequence"/>
</dbReference>
<gene>
    <name evidence="1" type="ORF">M409DRAFT_28145</name>
</gene>
<dbReference type="AlphaFoldDB" id="A0A6A6C6A8"/>
<dbReference type="InterPro" id="IPR037460">
    <property type="entry name" value="SEST-like"/>
</dbReference>
<dbReference type="GO" id="GO:0016788">
    <property type="term" value="F:hydrolase activity, acting on ester bonds"/>
    <property type="evidence" value="ECO:0007669"/>
    <property type="project" value="InterPro"/>
</dbReference>
<dbReference type="RefSeq" id="XP_033662301.1">
    <property type="nucleotide sequence ID" value="XM_033808899.1"/>
</dbReference>
<dbReference type="SUPFAM" id="SSF52266">
    <property type="entry name" value="SGNH hydrolase"/>
    <property type="match status" value="1"/>
</dbReference>
<sequence length="426" mass="47360">MLSCLVAHASSLPSPIHNFLRTRSPGFEWTAWGDSYASGVGAGEYIDGRRCLRYNGAYPVEISVDTNNLLATTGGGVFNNVVCSGAKVEDVEAYQFFPEEAGAEPDWQYYPRPASGRPSMGTLTIGGDDVDFPGLLYSCIMESFPFPLSVGFEDRTCDQQRALSWSLLSEDGDHITPNKTLVTKLDGLIKTIVAFGRDASGDNFRLYVTGYAQFFNDTDPGCDNVTFARTASPDDDGEPHIMVTTALRQDFNAMSRILNLAIQQAVAMDSEANVKYIDIDGFLYGHRFCEPGIQEPDQKNPNLWFYHYPYDQNDAEANDPAMQHLNTIVNKHAESIVFDPNTTLWTDHLNAVWSTIDEHAVNKAAALYVQEFPSGNGTSEKYDFWGDSIGWRGKVFHPTKEFHLVIYGAIIEQYLKDTSAWPAVLE</sequence>
<dbReference type="EMBL" id="ML993619">
    <property type="protein sequence ID" value="KAF2161412.1"/>
    <property type="molecule type" value="Genomic_DNA"/>
</dbReference>
<dbReference type="InterPro" id="IPR036514">
    <property type="entry name" value="SGNH_hydro_sf"/>
</dbReference>
<dbReference type="PANTHER" id="PTHR37981:SF1">
    <property type="entry name" value="SGNH HYDROLASE-TYPE ESTERASE DOMAIN-CONTAINING PROTEIN"/>
    <property type="match status" value="1"/>
</dbReference>
<dbReference type="GO" id="GO:0006629">
    <property type="term" value="P:lipid metabolic process"/>
    <property type="evidence" value="ECO:0007669"/>
    <property type="project" value="TreeGrafter"/>
</dbReference>
<protein>
    <recommendedName>
        <fullName evidence="3">SGNH hydrolase-type esterase domain-containing protein</fullName>
    </recommendedName>
</protein>
<proteinExistence type="predicted"/>